<dbReference type="EMBL" id="GGEC01090978">
    <property type="protein sequence ID" value="MBX71462.1"/>
    <property type="molecule type" value="Transcribed_RNA"/>
</dbReference>
<protein>
    <submittedName>
        <fullName evidence="2">Uncharacterized protein</fullName>
    </submittedName>
</protein>
<keyword evidence="1" id="KW-0472">Membrane</keyword>
<keyword evidence="1" id="KW-0812">Transmembrane</keyword>
<sequence length="62" mass="6820">MEKCCISCLRRSDHQSFASKPQAIVLVTNSNSSAYLLGICCLVVCLFPSQWNVVVNLLLCIS</sequence>
<reference evidence="2" key="1">
    <citation type="submission" date="2018-02" db="EMBL/GenBank/DDBJ databases">
        <title>Rhizophora mucronata_Transcriptome.</title>
        <authorList>
            <person name="Meera S.P."/>
            <person name="Sreeshan A."/>
            <person name="Augustine A."/>
        </authorList>
    </citation>
    <scope>NUCLEOTIDE SEQUENCE</scope>
    <source>
        <tissue evidence="2">Leaf</tissue>
    </source>
</reference>
<evidence type="ECO:0000313" key="2">
    <source>
        <dbReference type="EMBL" id="MBX71462.1"/>
    </source>
</evidence>
<organism evidence="2">
    <name type="scientific">Rhizophora mucronata</name>
    <name type="common">Asiatic mangrove</name>
    <dbReference type="NCBI Taxonomy" id="61149"/>
    <lineage>
        <taxon>Eukaryota</taxon>
        <taxon>Viridiplantae</taxon>
        <taxon>Streptophyta</taxon>
        <taxon>Embryophyta</taxon>
        <taxon>Tracheophyta</taxon>
        <taxon>Spermatophyta</taxon>
        <taxon>Magnoliopsida</taxon>
        <taxon>eudicotyledons</taxon>
        <taxon>Gunneridae</taxon>
        <taxon>Pentapetalae</taxon>
        <taxon>rosids</taxon>
        <taxon>fabids</taxon>
        <taxon>Malpighiales</taxon>
        <taxon>Rhizophoraceae</taxon>
        <taxon>Rhizophora</taxon>
    </lineage>
</organism>
<keyword evidence="1" id="KW-1133">Transmembrane helix</keyword>
<dbReference type="AlphaFoldDB" id="A0A2P2QWT5"/>
<proteinExistence type="predicted"/>
<evidence type="ECO:0000256" key="1">
    <source>
        <dbReference type="SAM" id="Phobius"/>
    </source>
</evidence>
<name>A0A2P2QWT5_RHIMU</name>
<accession>A0A2P2QWT5</accession>
<feature type="transmembrane region" description="Helical" evidence="1">
    <location>
        <begin position="35"/>
        <end position="59"/>
    </location>
</feature>